<dbReference type="GO" id="GO:0047343">
    <property type="term" value="F:glucose-1-phosphate cytidylyltransferase activity"/>
    <property type="evidence" value="ECO:0007669"/>
    <property type="project" value="UniProtKB-EC"/>
</dbReference>
<dbReference type="AlphaFoldDB" id="A0A7S8FD55"/>
<sequence>MKAVILAGGMGTRLSEETTLRPKPMVEIGGKPILWHIMKIYAAHGINEFIIALGYKGEMIKEYFLNFYSFNKDISVDLESGKTTIHDGKQHEDWKVHLVDTGLYTQTGGRLKQLKKWIGADETFLFTYGDGVAGVDIQATIKFHKSHGKLATVTSVLPPARFGRLEFDHDRIVAFQEKPHGDEGWINGGFYVLDRKVLDYIKGDETVWEKEPLERLTKENQLRGYRHERFWSCMDTLKEKVYLEDLWKSGQAPWKIWQDHH</sequence>
<evidence type="ECO:0000259" key="1">
    <source>
        <dbReference type="Pfam" id="PF00483"/>
    </source>
</evidence>
<dbReference type="InterPro" id="IPR005835">
    <property type="entry name" value="NTP_transferase_dom"/>
</dbReference>
<dbReference type="Gene3D" id="3.90.550.10">
    <property type="entry name" value="Spore Coat Polysaccharide Biosynthesis Protein SpsA, Chain A"/>
    <property type="match status" value="1"/>
</dbReference>
<feature type="domain" description="Nucleotidyl transferase" evidence="1">
    <location>
        <begin position="2"/>
        <end position="212"/>
    </location>
</feature>
<dbReference type="Proteomes" id="UP000593737">
    <property type="component" value="Chromosome"/>
</dbReference>
<name>A0A7S8FD55_9BACT</name>
<proteinExistence type="predicted"/>
<organism evidence="2 3">
    <name type="scientific">Candidatus Nitrospira kreftii</name>
    <dbReference type="NCBI Taxonomy" id="2652173"/>
    <lineage>
        <taxon>Bacteria</taxon>
        <taxon>Pseudomonadati</taxon>
        <taxon>Nitrospirota</taxon>
        <taxon>Nitrospiria</taxon>
        <taxon>Nitrospirales</taxon>
        <taxon>Nitrospiraceae</taxon>
        <taxon>Nitrospira</taxon>
    </lineage>
</organism>
<keyword evidence="2" id="KW-0808">Transferase</keyword>
<dbReference type="Pfam" id="PF00483">
    <property type="entry name" value="NTP_transferase"/>
    <property type="match status" value="1"/>
</dbReference>
<dbReference type="GO" id="GO:0009243">
    <property type="term" value="P:O antigen biosynthetic process"/>
    <property type="evidence" value="ECO:0007669"/>
    <property type="project" value="InterPro"/>
</dbReference>
<dbReference type="SUPFAM" id="SSF53448">
    <property type="entry name" value="Nucleotide-diphospho-sugar transferases"/>
    <property type="match status" value="1"/>
</dbReference>
<evidence type="ECO:0000313" key="2">
    <source>
        <dbReference type="EMBL" id="QPD03594.1"/>
    </source>
</evidence>
<dbReference type="PANTHER" id="PTHR47183:SF1">
    <property type="entry name" value="GLUCOSE-1-PHOSPHATE CYTIDYLYLTRANSFERASE"/>
    <property type="match status" value="1"/>
</dbReference>
<dbReference type="EC" id="2.7.7.33" evidence="2"/>
<dbReference type="InterPro" id="IPR046981">
    <property type="entry name" value="G1P_cyt_trans"/>
</dbReference>
<dbReference type="EMBL" id="CP047423">
    <property type="protein sequence ID" value="QPD03594.1"/>
    <property type="molecule type" value="Genomic_DNA"/>
</dbReference>
<dbReference type="InterPro" id="IPR013446">
    <property type="entry name" value="G1P_cyt_trans-like"/>
</dbReference>
<gene>
    <name evidence="2" type="ORF">Nkreftii_001368</name>
</gene>
<dbReference type="KEGG" id="nkf:Nkreftii_001368"/>
<protein>
    <submittedName>
        <fullName evidence="2">Glucose-1-phosphate cytidylyltransferase</fullName>
        <ecNumber evidence="2">2.7.7.33</ecNumber>
    </submittedName>
</protein>
<dbReference type="NCBIfam" id="TIGR02623">
    <property type="entry name" value="G1P_cyt_trans"/>
    <property type="match status" value="1"/>
</dbReference>
<reference evidence="2 3" key="1">
    <citation type="journal article" date="2020" name="ISME J.">
        <title>Enrichment and physiological characterization of a novel comammox Nitrospira indicates ammonium inhibition of complete nitrification.</title>
        <authorList>
            <person name="Sakoula D."/>
            <person name="Koch H."/>
            <person name="Frank J."/>
            <person name="Jetten M.S.M."/>
            <person name="van Kessel M.A.H.J."/>
            <person name="Lucker S."/>
        </authorList>
    </citation>
    <scope>NUCLEOTIDE SEQUENCE [LARGE SCALE GENOMIC DNA]</scope>
    <source>
        <strain evidence="2">Comreactor17</strain>
    </source>
</reference>
<accession>A0A7S8FD55</accession>
<dbReference type="PANTHER" id="PTHR47183">
    <property type="entry name" value="GLUCOSE-1-PHOSPHATE CYTIDYLYLTRANSFERASE-RELATED"/>
    <property type="match status" value="1"/>
</dbReference>
<keyword evidence="2" id="KW-0548">Nucleotidyltransferase</keyword>
<dbReference type="InterPro" id="IPR029044">
    <property type="entry name" value="Nucleotide-diphossugar_trans"/>
</dbReference>
<dbReference type="CDD" id="cd02524">
    <property type="entry name" value="G1P_cytidylyltransferase"/>
    <property type="match status" value="1"/>
</dbReference>
<evidence type="ECO:0000313" key="3">
    <source>
        <dbReference type="Proteomes" id="UP000593737"/>
    </source>
</evidence>